<evidence type="ECO:0000313" key="3">
    <source>
        <dbReference type="EMBL" id="GAN96731.1"/>
    </source>
</evidence>
<gene>
    <name evidence="3" type="ORF">Geu3261_0093_014</name>
</gene>
<proteinExistence type="predicted"/>
<dbReference type="AlphaFoldDB" id="A0A0D6Q1U3"/>
<evidence type="ECO:0000256" key="1">
    <source>
        <dbReference type="SAM" id="MobiDB-lite"/>
    </source>
</evidence>
<dbReference type="EMBL" id="BANI01000086">
    <property type="protein sequence ID" value="GAN96731.1"/>
    <property type="molecule type" value="Genomic_DNA"/>
</dbReference>
<dbReference type="InterPro" id="IPR044925">
    <property type="entry name" value="His-Me_finger_sf"/>
</dbReference>
<keyword evidence="3" id="KW-0255">Endonuclease</keyword>
<dbReference type="RefSeq" id="WP_204368367.1">
    <property type="nucleotide sequence ID" value="NZ_BANI01000086.1"/>
</dbReference>
<dbReference type="InterPro" id="IPR003615">
    <property type="entry name" value="HNH_nuc"/>
</dbReference>
<dbReference type="GO" id="GO:0004519">
    <property type="term" value="F:endonuclease activity"/>
    <property type="evidence" value="ECO:0007669"/>
    <property type="project" value="UniProtKB-KW"/>
</dbReference>
<sequence length="174" mass="19348">MAENDQAKPTALARFNKHVNFNGPMHPTQPELGRCHVWTGYVKPRGYGRFWADGRQHHAHRWHYEYAYGPVPADYDVDHTCCNRACVNTKHLQAVSKADHHAAGRSRNRPRKPHPKRGTIPDLERFASVVNPLSAGMSISGIVAATGLSPTTVERVSGVVNSDPDTVRSIDLHD</sequence>
<dbReference type="Pfam" id="PF13392">
    <property type="entry name" value="HNH_3"/>
    <property type="match status" value="1"/>
</dbReference>
<feature type="domain" description="HNH nuclease" evidence="2">
    <location>
        <begin position="58"/>
        <end position="101"/>
    </location>
</feature>
<feature type="region of interest" description="Disordered" evidence="1">
    <location>
        <begin position="95"/>
        <end position="121"/>
    </location>
</feature>
<evidence type="ECO:0000259" key="2">
    <source>
        <dbReference type="Pfam" id="PF13392"/>
    </source>
</evidence>
<reference evidence="3 4" key="1">
    <citation type="submission" date="2012-11" db="EMBL/GenBank/DDBJ databases">
        <title>Whole genome sequence of Gluconacetobacter europaeus NBRC3261.</title>
        <authorList>
            <person name="Azuma Y."/>
            <person name="Higashiura N."/>
            <person name="Hirakawa H."/>
            <person name="Matsushita K."/>
        </authorList>
    </citation>
    <scope>NUCLEOTIDE SEQUENCE [LARGE SCALE GENOMIC DNA]</scope>
    <source>
        <strain evidence="3 4">NBRC 3261</strain>
    </source>
</reference>
<feature type="compositionally biased region" description="Basic residues" evidence="1">
    <location>
        <begin position="103"/>
        <end position="117"/>
    </location>
</feature>
<dbReference type="Proteomes" id="UP000032675">
    <property type="component" value="Unassembled WGS sequence"/>
</dbReference>
<name>A0A0D6Q1U3_KOMEU</name>
<protein>
    <submittedName>
        <fullName evidence="3">Endonuclease</fullName>
    </submittedName>
</protein>
<comment type="caution">
    <text evidence="3">The sequence shown here is derived from an EMBL/GenBank/DDBJ whole genome shotgun (WGS) entry which is preliminary data.</text>
</comment>
<dbReference type="SUPFAM" id="SSF54060">
    <property type="entry name" value="His-Me finger endonucleases"/>
    <property type="match status" value="1"/>
</dbReference>
<organism evidence="3 4">
    <name type="scientific">Komagataeibacter europaeus NBRC 3261</name>
    <dbReference type="NCBI Taxonomy" id="1234669"/>
    <lineage>
        <taxon>Bacteria</taxon>
        <taxon>Pseudomonadati</taxon>
        <taxon>Pseudomonadota</taxon>
        <taxon>Alphaproteobacteria</taxon>
        <taxon>Acetobacterales</taxon>
        <taxon>Acetobacteraceae</taxon>
        <taxon>Komagataeibacter</taxon>
    </lineage>
</organism>
<evidence type="ECO:0000313" key="4">
    <source>
        <dbReference type="Proteomes" id="UP000032675"/>
    </source>
</evidence>
<accession>A0A0D6Q1U3</accession>
<keyword evidence="3" id="KW-0540">Nuclease</keyword>
<keyword evidence="3" id="KW-0378">Hydrolase</keyword>